<dbReference type="GO" id="GO:0008270">
    <property type="term" value="F:zinc ion binding"/>
    <property type="evidence" value="ECO:0007669"/>
    <property type="project" value="InterPro"/>
</dbReference>
<evidence type="ECO:0000256" key="8">
    <source>
        <dbReference type="SAM" id="MobiDB-lite"/>
    </source>
</evidence>
<evidence type="ECO:0000256" key="5">
    <source>
        <dbReference type="ARBA" id="ARBA00023125"/>
    </source>
</evidence>
<dbReference type="Pfam" id="PF00172">
    <property type="entry name" value="Zn_clus"/>
    <property type="match status" value="1"/>
</dbReference>
<evidence type="ECO:0000256" key="6">
    <source>
        <dbReference type="ARBA" id="ARBA00023163"/>
    </source>
</evidence>
<keyword evidence="11" id="KW-1185">Reference proteome</keyword>
<dbReference type="GO" id="GO:0003677">
    <property type="term" value="F:DNA binding"/>
    <property type="evidence" value="ECO:0007669"/>
    <property type="project" value="UniProtKB-KW"/>
</dbReference>
<dbReference type="GeneID" id="63921862"/>
<dbReference type="SMART" id="SM00066">
    <property type="entry name" value="GAL4"/>
    <property type="match status" value="1"/>
</dbReference>
<evidence type="ECO:0000313" key="11">
    <source>
        <dbReference type="Proteomes" id="UP000030672"/>
    </source>
</evidence>
<dbReference type="RefSeq" id="XP_040877509.1">
    <property type="nucleotide sequence ID" value="XM_041028489.1"/>
</dbReference>
<dbReference type="CDD" id="cd00067">
    <property type="entry name" value="GAL4"/>
    <property type="match status" value="1"/>
</dbReference>
<name>A0A074WDB9_AURM1</name>
<proteinExistence type="predicted"/>
<dbReference type="SUPFAM" id="SSF57701">
    <property type="entry name" value="Zn2/Cys6 DNA-binding domain"/>
    <property type="match status" value="1"/>
</dbReference>
<keyword evidence="6" id="KW-0804">Transcription</keyword>
<dbReference type="EMBL" id="KL584842">
    <property type="protein sequence ID" value="KEQ60486.1"/>
    <property type="molecule type" value="Genomic_DNA"/>
</dbReference>
<dbReference type="AlphaFoldDB" id="A0A074WDB9"/>
<sequence length="398" mass="45533">METAVSNMKSLEIFIFASRRSSFSAFKILRVSSSKMQTRSSKPSLPKNESLPSKSKSRDMSSETPTQRHFQRLDQFAPLINAFKRRTRSADILKILPEDVQMIRRALPQFRELRGQEVMLVLGFCMKPDDEEECKTDKIVSALQMQGENPVLFLDLRNECRRKKDNSGCFSVMENEVEVLLASKALEIQIAQEEFGITIRAVLTFSGCWDHDRWSRILAALESLENSPPHYLHETQHLSRMQHTQLKYFAKTLSQTVMQDWSEKKILDSFKSVGVVETRLVPRVPKDFGARYRKLNEIAEESMEGLESGPEESEKDEKIVKKPRIENLLVENEGSDEDEIPEMKNRSRKSYASVACQSCRKGKEKCDGNTPCARCVRLDKECVPGEPRAKRGTKTSKG</sequence>
<feature type="domain" description="Zn(2)-C6 fungal-type" evidence="9">
    <location>
        <begin position="355"/>
        <end position="383"/>
    </location>
</feature>
<dbReference type="InterPro" id="IPR051615">
    <property type="entry name" value="Transcr_Regulatory_Elem"/>
</dbReference>
<evidence type="ECO:0000259" key="9">
    <source>
        <dbReference type="PROSITE" id="PS50048"/>
    </source>
</evidence>
<feature type="region of interest" description="Disordered" evidence="8">
    <location>
        <begin position="37"/>
        <end position="68"/>
    </location>
</feature>
<accession>A0A074WDB9</accession>
<evidence type="ECO:0000256" key="2">
    <source>
        <dbReference type="ARBA" id="ARBA00022723"/>
    </source>
</evidence>
<dbReference type="Proteomes" id="UP000030672">
    <property type="component" value="Unassembled WGS sequence"/>
</dbReference>
<keyword evidence="7" id="KW-0539">Nucleus</keyword>
<protein>
    <recommendedName>
        <fullName evidence="9">Zn(2)-C6 fungal-type domain-containing protein</fullName>
    </recommendedName>
</protein>
<evidence type="ECO:0000313" key="10">
    <source>
        <dbReference type="EMBL" id="KEQ60486.1"/>
    </source>
</evidence>
<dbReference type="PROSITE" id="PS00463">
    <property type="entry name" value="ZN2_CY6_FUNGAL_1"/>
    <property type="match status" value="1"/>
</dbReference>
<keyword evidence="5" id="KW-0238">DNA-binding</keyword>
<dbReference type="GO" id="GO:0000981">
    <property type="term" value="F:DNA-binding transcription factor activity, RNA polymerase II-specific"/>
    <property type="evidence" value="ECO:0007669"/>
    <property type="project" value="InterPro"/>
</dbReference>
<dbReference type="HOGENOM" id="CLU_692570_0_0_1"/>
<keyword evidence="2" id="KW-0479">Metal-binding</keyword>
<gene>
    <name evidence="10" type="ORF">M437DRAFT_86579</name>
</gene>
<keyword evidence="4" id="KW-0805">Transcription regulation</keyword>
<dbReference type="PANTHER" id="PTHR31313:SF81">
    <property type="entry name" value="TY1 ENHANCER ACTIVATOR"/>
    <property type="match status" value="1"/>
</dbReference>
<dbReference type="GO" id="GO:0005634">
    <property type="term" value="C:nucleus"/>
    <property type="evidence" value="ECO:0007669"/>
    <property type="project" value="UniProtKB-SubCell"/>
</dbReference>
<dbReference type="Gene3D" id="4.10.240.10">
    <property type="entry name" value="Zn(2)-C6 fungal-type DNA-binding domain"/>
    <property type="match status" value="1"/>
</dbReference>
<evidence type="ECO:0000256" key="3">
    <source>
        <dbReference type="ARBA" id="ARBA00022833"/>
    </source>
</evidence>
<keyword evidence="3" id="KW-0862">Zinc</keyword>
<comment type="subcellular location">
    <subcellularLocation>
        <location evidence="1">Nucleus</location>
    </subcellularLocation>
</comment>
<organism evidence="10 11">
    <name type="scientific">Aureobasidium melanogenum (strain CBS 110374)</name>
    <name type="common">Aureobasidium pullulans var. melanogenum</name>
    <dbReference type="NCBI Taxonomy" id="1043003"/>
    <lineage>
        <taxon>Eukaryota</taxon>
        <taxon>Fungi</taxon>
        <taxon>Dikarya</taxon>
        <taxon>Ascomycota</taxon>
        <taxon>Pezizomycotina</taxon>
        <taxon>Dothideomycetes</taxon>
        <taxon>Dothideomycetidae</taxon>
        <taxon>Dothideales</taxon>
        <taxon>Saccotheciaceae</taxon>
        <taxon>Aureobasidium</taxon>
    </lineage>
</organism>
<dbReference type="InterPro" id="IPR001138">
    <property type="entry name" value="Zn2Cys6_DnaBD"/>
</dbReference>
<evidence type="ECO:0000256" key="4">
    <source>
        <dbReference type="ARBA" id="ARBA00023015"/>
    </source>
</evidence>
<evidence type="ECO:0000256" key="1">
    <source>
        <dbReference type="ARBA" id="ARBA00004123"/>
    </source>
</evidence>
<dbReference type="InterPro" id="IPR036864">
    <property type="entry name" value="Zn2-C6_fun-type_DNA-bd_sf"/>
</dbReference>
<evidence type="ECO:0000256" key="7">
    <source>
        <dbReference type="ARBA" id="ARBA00023242"/>
    </source>
</evidence>
<reference evidence="10 11" key="1">
    <citation type="journal article" date="2014" name="BMC Genomics">
        <title>Genome sequencing of four Aureobasidium pullulans varieties: biotechnological potential, stress tolerance, and description of new species.</title>
        <authorList>
            <person name="Gostin Ar C."/>
            <person name="Ohm R.A."/>
            <person name="Kogej T."/>
            <person name="Sonjak S."/>
            <person name="Turk M."/>
            <person name="Zajc J."/>
            <person name="Zalar P."/>
            <person name="Grube M."/>
            <person name="Sun H."/>
            <person name="Han J."/>
            <person name="Sharma A."/>
            <person name="Chiniquy J."/>
            <person name="Ngan C.Y."/>
            <person name="Lipzen A."/>
            <person name="Barry K."/>
            <person name="Grigoriev I.V."/>
            <person name="Gunde-Cimerman N."/>
        </authorList>
    </citation>
    <scope>NUCLEOTIDE SEQUENCE [LARGE SCALE GENOMIC DNA]</scope>
    <source>
        <strain evidence="10 11">CBS 110374</strain>
    </source>
</reference>
<dbReference type="PROSITE" id="PS50048">
    <property type="entry name" value="ZN2_CY6_FUNGAL_2"/>
    <property type="match status" value="1"/>
</dbReference>
<dbReference type="PANTHER" id="PTHR31313">
    <property type="entry name" value="TY1 ENHANCER ACTIVATOR"/>
    <property type="match status" value="1"/>
</dbReference>